<feature type="transmembrane region" description="Helical" evidence="1">
    <location>
        <begin position="67"/>
        <end position="87"/>
    </location>
</feature>
<dbReference type="GO" id="GO:0004519">
    <property type="term" value="F:endonuclease activity"/>
    <property type="evidence" value="ECO:0007669"/>
    <property type="project" value="UniProtKB-KW"/>
</dbReference>
<gene>
    <name evidence="3" type="ORF">K4G66_05015</name>
</gene>
<name>A0AA49JHD3_9BACT</name>
<keyword evidence="3" id="KW-0378">Hydrolase</keyword>
<evidence type="ECO:0000256" key="1">
    <source>
        <dbReference type="SAM" id="Phobius"/>
    </source>
</evidence>
<keyword evidence="3" id="KW-0255">Endonuclease</keyword>
<feature type="transmembrane region" description="Helical" evidence="1">
    <location>
        <begin position="7"/>
        <end position="29"/>
    </location>
</feature>
<accession>A0AA49JHD3</accession>
<keyword evidence="3" id="KW-0540">Nuclease</keyword>
<feature type="domain" description="Endonuclease/exonuclease/phosphatase" evidence="2">
    <location>
        <begin position="116"/>
        <end position="322"/>
    </location>
</feature>
<keyword evidence="1" id="KW-1133">Transmembrane helix</keyword>
<evidence type="ECO:0000313" key="3">
    <source>
        <dbReference type="EMBL" id="WKN38065.1"/>
    </source>
</evidence>
<dbReference type="SUPFAM" id="SSF56219">
    <property type="entry name" value="DNase I-like"/>
    <property type="match status" value="1"/>
</dbReference>
<protein>
    <submittedName>
        <fullName evidence="3">Endonuclease/exonuclease/phosphatase family protein</fullName>
    </submittedName>
</protein>
<evidence type="ECO:0000259" key="2">
    <source>
        <dbReference type="Pfam" id="PF03372"/>
    </source>
</evidence>
<reference evidence="3" key="1">
    <citation type="journal article" date="2023" name="Comput. Struct. Biotechnol. J.">
        <title>Discovery of a novel marine Bacteroidetes with a rich repertoire of carbohydrate-active enzymes.</title>
        <authorList>
            <person name="Chen B."/>
            <person name="Liu G."/>
            <person name="Chen Q."/>
            <person name="Wang H."/>
            <person name="Liu L."/>
            <person name="Tang K."/>
        </authorList>
    </citation>
    <scope>NUCLEOTIDE SEQUENCE</scope>
    <source>
        <strain evidence="3">TK19036</strain>
    </source>
</reference>
<organism evidence="3">
    <name type="scientific">Roseihalotalea indica</name>
    <dbReference type="NCBI Taxonomy" id="2867963"/>
    <lineage>
        <taxon>Bacteria</taxon>
        <taxon>Pseudomonadati</taxon>
        <taxon>Bacteroidota</taxon>
        <taxon>Cytophagia</taxon>
        <taxon>Cytophagales</taxon>
        <taxon>Catalimonadaceae</taxon>
        <taxon>Roseihalotalea</taxon>
    </lineage>
</organism>
<dbReference type="AlphaFoldDB" id="A0AA49JHD3"/>
<feature type="transmembrane region" description="Helical" evidence="1">
    <location>
        <begin position="41"/>
        <end position="60"/>
    </location>
</feature>
<proteinExistence type="predicted"/>
<dbReference type="Pfam" id="PF03372">
    <property type="entry name" value="Exo_endo_phos"/>
    <property type="match status" value="1"/>
</dbReference>
<dbReference type="InterPro" id="IPR005135">
    <property type="entry name" value="Endo/exonuclease/phosphatase"/>
</dbReference>
<dbReference type="InterPro" id="IPR036691">
    <property type="entry name" value="Endo/exonu/phosph_ase_sf"/>
</dbReference>
<sequence length="332" mass="38133">MNILRKVIFYLVILVSVAIIGVTMLSLLYDVNVWWIKTLDFPRVQCFFILLLCLLGFIFLNRHWSWGAKLLILGLVSSVGLQAYFIYPYTSLPAKVVPSINSDSASDASTVSLLIANVYMYNRKANAFLDIVQEADPDMVLVMETDQWWMDAIQPLQNQYAYHHEYPTSNTYGMGLYSRFPMLDMQTEFFQHDSVPSFHTQVQLPSGRTFMFHGVHPVPPVHSEHPDNAGEKEIEIIKVGQMITQEQQPAIVAGDFNDVAWSHTSRLFHTEGQLYDTRIGRGLYSSFDATSSIMRWPLDHIYVTKEFKMITLQRLDKFGSDHFPIYGELVLE</sequence>
<reference evidence="3" key="2">
    <citation type="journal article" date="2024" name="Antonie Van Leeuwenhoek">
        <title>Roseihalotalea indica gen. nov., sp. nov., a halophilic Bacteroidetes from mesopelagic Southwest Indian Ocean with higher carbohydrate metabolic potential.</title>
        <authorList>
            <person name="Chen B."/>
            <person name="Zhang M."/>
            <person name="Lin D."/>
            <person name="Ye J."/>
            <person name="Tang K."/>
        </authorList>
    </citation>
    <scope>NUCLEOTIDE SEQUENCE</scope>
    <source>
        <strain evidence="3">TK19036</strain>
    </source>
</reference>
<keyword evidence="1" id="KW-0812">Transmembrane</keyword>
<dbReference type="EMBL" id="CP120682">
    <property type="protein sequence ID" value="WKN38065.1"/>
    <property type="molecule type" value="Genomic_DNA"/>
</dbReference>
<dbReference type="Gene3D" id="3.60.10.10">
    <property type="entry name" value="Endonuclease/exonuclease/phosphatase"/>
    <property type="match status" value="1"/>
</dbReference>
<keyword evidence="1" id="KW-0472">Membrane</keyword>